<dbReference type="EMBL" id="CP001959">
    <property type="protein sequence ID" value="ADG71474.1"/>
    <property type="molecule type" value="Genomic_DNA"/>
</dbReference>
<evidence type="ECO:0008006" key="3">
    <source>
        <dbReference type="Google" id="ProtNLM"/>
    </source>
</evidence>
<dbReference type="KEGG" id="brm:Bmur_1384"/>
<reference evidence="1 2" key="1">
    <citation type="journal article" date="2010" name="Stand. Genomic Sci.">
        <title>Complete genome sequence of Brachyspira murdochii type strain (56-150).</title>
        <authorList>
            <person name="Pati A."/>
            <person name="Sikorski J."/>
            <person name="Gronow S."/>
            <person name="Munk C."/>
            <person name="Lapidus A."/>
            <person name="Copeland A."/>
            <person name="Glavina Del Tio T."/>
            <person name="Nolan M."/>
            <person name="Lucas S."/>
            <person name="Chen F."/>
            <person name="Tice H."/>
            <person name="Cheng J.F."/>
            <person name="Han C."/>
            <person name="Detter J.C."/>
            <person name="Bruce D."/>
            <person name="Tapia R."/>
            <person name="Goodwin L."/>
            <person name="Pitluck S."/>
            <person name="Liolios K."/>
            <person name="Ivanova N."/>
            <person name="Mavromatis K."/>
            <person name="Mikhailova N."/>
            <person name="Chen A."/>
            <person name="Palaniappan K."/>
            <person name="Land M."/>
            <person name="Hauser L."/>
            <person name="Chang Y.J."/>
            <person name="Jeffries C.D."/>
            <person name="Spring S."/>
            <person name="Rohde M."/>
            <person name="Goker M."/>
            <person name="Bristow J."/>
            <person name="Eisen J.A."/>
            <person name="Markowitz V."/>
            <person name="Hugenholtz P."/>
            <person name="Kyrpides N.C."/>
            <person name="Klenk H.P."/>
        </authorList>
    </citation>
    <scope>NUCLEOTIDE SEQUENCE [LARGE SCALE GENOMIC DNA]</scope>
    <source>
        <strain evidence="2">ATCC 51284 / DSM 12563 / 56-150</strain>
    </source>
</reference>
<dbReference type="RefSeq" id="WP_013113893.1">
    <property type="nucleotide sequence ID" value="NC_014150.1"/>
</dbReference>
<proteinExistence type="predicted"/>
<gene>
    <name evidence="1" type="ordered locus">Bmur_1384</name>
</gene>
<protein>
    <recommendedName>
        <fullName evidence="3">HEPN domain-containing protein</fullName>
    </recommendedName>
</protein>
<dbReference type="Proteomes" id="UP000001915">
    <property type="component" value="Chromosome"/>
</dbReference>
<dbReference type="HOGENOM" id="CLU_1851313_0_0_12"/>
<dbReference type="STRING" id="526224.Bmur_1384"/>
<name>D5U9V1_BRAM5</name>
<accession>D5U9V1</accession>
<organism evidence="1 2">
    <name type="scientific">Brachyspira murdochii (strain ATCC 51284 / DSM 12563 / 56-150)</name>
    <name type="common">Serpulina murdochii</name>
    <dbReference type="NCBI Taxonomy" id="526224"/>
    <lineage>
        <taxon>Bacteria</taxon>
        <taxon>Pseudomonadati</taxon>
        <taxon>Spirochaetota</taxon>
        <taxon>Spirochaetia</taxon>
        <taxon>Brachyspirales</taxon>
        <taxon>Brachyspiraceae</taxon>
        <taxon>Brachyspira</taxon>
    </lineage>
</organism>
<dbReference type="OrthoDB" id="5329223at2"/>
<sequence length="138" mass="16608">MKKRGEVNIAIADYLYDNFNFVSNHITINIENSDLRHIIISRWYYGLYLIAKDYLVNIKGIVDLSKYFKHKSNKEHDIKSIWSRLADFFEEYHSDILQGEELARLREYYEYSGNLCSDIDFNNARRIFNEIYEILNTF</sequence>
<dbReference type="AlphaFoldDB" id="D5U9V1"/>
<evidence type="ECO:0000313" key="1">
    <source>
        <dbReference type="EMBL" id="ADG71474.1"/>
    </source>
</evidence>
<evidence type="ECO:0000313" key="2">
    <source>
        <dbReference type="Proteomes" id="UP000001915"/>
    </source>
</evidence>